<evidence type="ECO:0000259" key="3">
    <source>
        <dbReference type="PROSITE" id="PS50853"/>
    </source>
</evidence>
<dbReference type="InterPro" id="IPR013783">
    <property type="entry name" value="Ig-like_fold"/>
</dbReference>
<dbReference type="Gene3D" id="3.10.20.90">
    <property type="entry name" value="Phosphatidylinositol 3-kinase Catalytic Subunit, Chain A, domain 1"/>
    <property type="match status" value="1"/>
</dbReference>
<proteinExistence type="predicted"/>
<organism evidence="4 5">
    <name type="scientific">Polarella glacialis</name>
    <name type="common">Dinoflagellate</name>
    <dbReference type="NCBI Taxonomy" id="89957"/>
    <lineage>
        <taxon>Eukaryota</taxon>
        <taxon>Sar</taxon>
        <taxon>Alveolata</taxon>
        <taxon>Dinophyceae</taxon>
        <taxon>Suessiales</taxon>
        <taxon>Suessiaceae</taxon>
        <taxon>Polarella</taxon>
    </lineage>
</organism>
<dbReference type="InterPro" id="IPR029071">
    <property type="entry name" value="Ubiquitin-like_domsf"/>
</dbReference>
<feature type="region of interest" description="Disordered" evidence="2">
    <location>
        <begin position="598"/>
        <end position="620"/>
    </location>
</feature>
<name>A0A813KLC5_POLGL</name>
<dbReference type="Proteomes" id="UP000626109">
    <property type="component" value="Unassembled WGS sequence"/>
</dbReference>
<dbReference type="Gene3D" id="3.20.180.10">
    <property type="entry name" value="PNP-oxidase-like"/>
    <property type="match status" value="1"/>
</dbReference>
<dbReference type="InterPro" id="IPR037119">
    <property type="entry name" value="Haem_oxidase_HugZ-like_sf"/>
</dbReference>
<dbReference type="InterPro" id="IPR019595">
    <property type="entry name" value="DUF2470"/>
</dbReference>
<protein>
    <recommendedName>
        <fullName evidence="3">Fibronectin type-III domain-containing protein</fullName>
    </recommendedName>
</protein>
<dbReference type="InterPro" id="IPR036116">
    <property type="entry name" value="FN3_sf"/>
</dbReference>
<evidence type="ECO:0000313" key="5">
    <source>
        <dbReference type="Proteomes" id="UP000626109"/>
    </source>
</evidence>
<dbReference type="Gene3D" id="2.60.40.10">
    <property type="entry name" value="Immunoglobulins"/>
    <property type="match status" value="2"/>
</dbReference>
<evidence type="ECO:0000256" key="2">
    <source>
        <dbReference type="SAM" id="MobiDB-lite"/>
    </source>
</evidence>
<keyword evidence="1" id="KW-0677">Repeat</keyword>
<dbReference type="SUPFAM" id="SSF49265">
    <property type="entry name" value="Fibronectin type III"/>
    <property type="match status" value="2"/>
</dbReference>
<dbReference type="Pfam" id="PF00041">
    <property type="entry name" value="fn3"/>
    <property type="match status" value="1"/>
</dbReference>
<dbReference type="CDD" id="cd00063">
    <property type="entry name" value="FN3"/>
    <property type="match status" value="2"/>
</dbReference>
<dbReference type="PROSITE" id="PS50853">
    <property type="entry name" value="FN3"/>
    <property type="match status" value="2"/>
</dbReference>
<dbReference type="CDD" id="cd01767">
    <property type="entry name" value="UBX"/>
    <property type="match status" value="1"/>
</dbReference>
<reference evidence="4" key="1">
    <citation type="submission" date="2021-02" db="EMBL/GenBank/DDBJ databases">
        <authorList>
            <person name="Dougan E. K."/>
            <person name="Rhodes N."/>
            <person name="Thang M."/>
            <person name="Chan C."/>
        </authorList>
    </citation>
    <scope>NUCLEOTIDE SEQUENCE</scope>
</reference>
<dbReference type="SUPFAM" id="SSF54236">
    <property type="entry name" value="Ubiquitin-like"/>
    <property type="match status" value="1"/>
</dbReference>
<dbReference type="InterPro" id="IPR003961">
    <property type="entry name" value="FN3_dom"/>
</dbReference>
<accession>A0A813KLC5</accession>
<feature type="region of interest" description="Disordered" evidence="2">
    <location>
        <begin position="640"/>
        <end position="678"/>
    </location>
</feature>
<dbReference type="EMBL" id="CAJNNW010031282">
    <property type="protein sequence ID" value="CAE8706918.1"/>
    <property type="molecule type" value="Genomic_DNA"/>
</dbReference>
<dbReference type="Pfam" id="PF10615">
    <property type="entry name" value="DUF2470"/>
    <property type="match status" value="1"/>
</dbReference>
<comment type="caution">
    <text evidence="4">The sequence shown here is derived from an EMBL/GenBank/DDBJ whole genome shotgun (WGS) entry which is preliminary data.</text>
</comment>
<dbReference type="InterPro" id="IPR050964">
    <property type="entry name" value="Striated_Muscle_Regulatory"/>
</dbReference>
<gene>
    <name evidence="4" type="ORF">PGLA2088_LOCUS34325</name>
</gene>
<feature type="compositionally biased region" description="Low complexity" evidence="2">
    <location>
        <begin position="640"/>
        <end position="652"/>
    </location>
</feature>
<evidence type="ECO:0000313" key="4">
    <source>
        <dbReference type="EMBL" id="CAE8706918.1"/>
    </source>
</evidence>
<sequence>MPTIPVTNKFSVQPRISSTITASELRVTFSASDAGLGYAKVLSDSSAGIIDVVTLSEIPSMEVFCTTGSVAVVQGLQTLTVSGCALTHGFAYKVYVYVTGPNDYTDGTLSSPLPALVAPGRSNHFTAVPTVVGSPTTSGAQLSFSVPVAGYAWAVAVKSENVASLTTMILTTGSGTICSMQLVAITAGSNLLTLSGCDFEASVKYSVVTYVTNAGSGDDGTVSPPVNIFIQSSNGFQVQPYLVDVPTASDVKANFRTTSAGGWVWGAIVSMDNYSYVTIDGLKNGDMMFLCQSGKVNADDIQDVLMAITGCNLPAGVEFKLFTYTEGIGDHNDGVLAAPVTVMVPTSNSFLCPVTMVGDASTDGVTLKYETAMVSGKVWGQILKKGHSHLLSLDNVKTMAYAVGGANCMMQGPAVGRGTNPNMASFTQCALTRSETYQAFLYVEDTAGTGAGALSEVPVSSSSSLNQHISKYKGKEYSNVQTAANARFIEPFAMAMMDLVPLDLQTKPIVLEIMNAEHPDAMLFYVRHFGKNSSARSAKLVDLDDKAVTLDYEDAEGQTHTMSMPYVDSSGNPLTSPVTTVGDCRRALVGMARTAAEALGEPIELPSDPTATGTGDEPNPEQLAEMLKQMKELQAILESLPGESSSSSSQPSAPQTGIRTLHDGHDSNSGGKGKGKGKEDMLQMLQALMAAKGKGKGKAEPEPESQVFRGEGNRLGGSDASASTCLVDKDQQVPEVDPGKPLIRLRIRLLDRKVVEVEVNADFTVRELRTYLEYHHSASFDRAYNLMDGAGFPPKKLADLEASLEQLGVTKGSSLECRSCQPLRSVTSLTPKGSRYDMVLCASSWLFAQCFLHAWFNVFAGIDLGKTSPGAFTFDVAADGVGISFQATAAIGRAWAQIQIGKNALTTTQALVKAGTHAMGSASCRQSDVNIGANMLYWSLYSCNLVPGVDYELVVYVEDTNAQGDGIIGRAVLVVPVVVSNYFTELPIVVGTPSTDGVELSYTAAMGGGYAWGMILAPGASISDVSQVKLGYGSLGGPGCKPAEMPIDNTRQRVILSSCALTRGHLYRAVIYVEGNVSYGTPAAGMVHTVDVLVPVLSTLQDPVARDYTDREVTGGQLYTYHIRPVNFIGVGPSSPASSSIRAGSTPAAPGKPVVASRTLTSLNLQWAPPSALGSEITSYRLFMSGPSDGGVFQEVYSGPDTSFTKALLTTGKRYIFRVSAANAIGEGSPSAERSGTACVLPSQPGQLTVKSRSTYGITVEWNEPATDGGCPVTAYVLIQDGVEVSRQTHREFKVPLVVPAQAYTFDLRVETMAGSSPNVGILSVVAAEAPAKVNVPRITSMSSSGIALAWDVVPSNLNGGVPITGYRTYIGSADNAYTPEA</sequence>
<feature type="region of interest" description="Disordered" evidence="2">
    <location>
        <begin position="692"/>
        <end position="719"/>
    </location>
</feature>
<dbReference type="PANTHER" id="PTHR13817">
    <property type="entry name" value="TITIN"/>
    <property type="match status" value="1"/>
</dbReference>
<feature type="domain" description="Fibronectin type-III" evidence="3">
    <location>
        <begin position="1244"/>
        <end position="1330"/>
    </location>
</feature>
<dbReference type="PANTHER" id="PTHR13817:SF73">
    <property type="entry name" value="FIBRONECTIN TYPE-III DOMAIN-CONTAINING PROTEIN"/>
    <property type="match status" value="1"/>
</dbReference>
<feature type="domain" description="Fibronectin type-III" evidence="3">
    <location>
        <begin position="1149"/>
        <end position="1243"/>
    </location>
</feature>
<evidence type="ECO:0000256" key="1">
    <source>
        <dbReference type="ARBA" id="ARBA00022737"/>
    </source>
</evidence>
<dbReference type="SMART" id="SM00060">
    <property type="entry name" value="FN3"/>
    <property type="match status" value="2"/>
</dbReference>